<name>A0A2P2NIZ3_RHIMU</name>
<evidence type="ECO:0000313" key="1">
    <source>
        <dbReference type="EMBL" id="MBX42468.1"/>
    </source>
</evidence>
<reference evidence="1" key="1">
    <citation type="submission" date="2018-02" db="EMBL/GenBank/DDBJ databases">
        <title>Rhizophora mucronata_Transcriptome.</title>
        <authorList>
            <person name="Meera S.P."/>
            <person name="Sreeshan A."/>
            <person name="Augustine A."/>
        </authorList>
    </citation>
    <scope>NUCLEOTIDE SEQUENCE</scope>
    <source>
        <tissue evidence="1">Leaf</tissue>
    </source>
</reference>
<proteinExistence type="predicted"/>
<dbReference type="AlphaFoldDB" id="A0A2P2NIZ3"/>
<organism evidence="1">
    <name type="scientific">Rhizophora mucronata</name>
    <name type="common">Asiatic mangrove</name>
    <dbReference type="NCBI Taxonomy" id="61149"/>
    <lineage>
        <taxon>Eukaryota</taxon>
        <taxon>Viridiplantae</taxon>
        <taxon>Streptophyta</taxon>
        <taxon>Embryophyta</taxon>
        <taxon>Tracheophyta</taxon>
        <taxon>Spermatophyta</taxon>
        <taxon>Magnoliopsida</taxon>
        <taxon>eudicotyledons</taxon>
        <taxon>Gunneridae</taxon>
        <taxon>Pentapetalae</taxon>
        <taxon>rosids</taxon>
        <taxon>fabids</taxon>
        <taxon>Malpighiales</taxon>
        <taxon>Rhizophoraceae</taxon>
        <taxon>Rhizophora</taxon>
    </lineage>
</organism>
<dbReference type="EMBL" id="GGEC01061984">
    <property type="protein sequence ID" value="MBX42468.1"/>
    <property type="molecule type" value="Transcribed_RNA"/>
</dbReference>
<accession>A0A2P2NIZ3</accession>
<protein>
    <submittedName>
        <fullName evidence="1">Uncharacterized protein</fullName>
    </submittedName>
</protein>
<sequence>MRCCYQCIAPSIMIHLSNLFIWTCTLIIILLLKLDLLALVSTQSEHI</sequence>